<dbReference type="SUPFAM" id="SSF57850">
    <property type="entry name" value="RING/U-box"/>
    <property type="match status" value="1"/>
</dbReference>
<dbReference type="EMBL" id="CARXXK010000331">
    <property type="protein sequence ID" value="CAI6370315.1"/>
    <property type="molecule type" value="Genomic_DNA"/>
</dbReference>
<dbReference type="EMBL" id="CARXXK010000002">
    <property type="protein sequence ID" value="CAI6359862.1"/>
    <property type="molecule type" value="Genomic_DNA"/>
</dbReference>
<dbReference type="InterPro" id="IPR001841">
    <property type="entry name" value="Znf_RING"/>
</dbReference>
<evidence type="ECO:0000313" key="5">
    <source>
        <dbReference type="EMBL" id="CAI6351888.1"/>
    </source>
</evidence>
<dbReference type="Proteomes" id="UP001160148">
    <property type="component" value="Unassembled WGS sequence"/>
</dbReference>
<organism evidence="5 8">
    <name type="scientific">Macrosiphum euphorbiae</name>
    <name type="common">potato aphid</name>
    <dbReference type="NCBI Taxonomy" id="13131"/>
    <lineage>
        <taxon>Eukaryota</taxon>
        <taxon>Metazoa</taxon>
        <taxon>Ecdysozoa</taxon>
        <taxon>Arthropoda</taxon>
        <taxon>Hexapoda</taxon>
        <taxon>Insecta</taxon>
        <taxon>Pterygota</taxon>
        <taxon>Neoptera</taxon>
        <taxon>Paraneoptera</taxon>
        <taxon>Hemiptera</taxon>
        <taxon>Sternorrhyncha</taxon>
        <taxon>Aphidomorpha</taxon>
        <taxon>Aphidoidea</taxon>
        <taxon>Aphididae</taxon>
        <taxon>Macrosiphini</taxon>
        <taxon>Macrosiphum</taxon>
    </lineage>
</organism>
<comment type="caution">
    <text evidence="5">The sequence shown here is derived from an EMBL/GenBank/DDBJ whole genome shotgun (WGS) entry which is preliminary data.</text>
</comment>
<proteinExistence type="predicted"/>
<evidence type="ECO:0000259" key="4">
    <source>
        <dbReference type="PROSITE" id="PS50089"/>
    </source>
</evidence>
<evidence type="ECO:0000313" key="6">
    <source>
        <dbReference type="EMBL" id="CAI6359862.1"/>
    </source>
</evidence>
<dbReference type="AlphaFoldDB" id="A0AAV0W7V2"/>
<gene>
    <name evidence="6" type="ORF">MEUPH1_LOCUS15229</name>
    <name evidence="7" type="ORF">MEUPH1_LOCUS24445</name>
    <name evidence="5" type="ORF">MEUPH1_LOCUS8195</name>
</gene>
<evidence type="ECO:0000256" key="2">
    <source>
        <dbReference type="ARBA" id="ARBA00022833"/>
    </source>
</evidence>
<reference evidence="5 8" key="1">
    <citation type="submission" date="2023-01" db="EMBL/GenBank/DDBJ databases">
        <authorList>
            <person name="Whitehead M."/>
        </authorList>
    </citation>
    <scope>NUCLEOTIDE SEQUENCE [LARGE SCALE GENOMIC DNA]</scope>
</reference>
<protein>
    <recommendedName>
        <fullName evidence="4">RING-type domain-containing protein</fullName>
    </recommendedName>
</protein>
<accession>A0AAV0W7V2</accession>
<keyword evidence="8" id="KW-1185">Reference proteome</keyword>
<evidence type="ECO:0000313" key="8">
    <source>
        <dbReference type="Proteomes" id="UP001160148"/>
    </source>
</evidence>
<dbReference type="PROSITE" id="PS50089">
    <property type="entry name" value="ZF_RING_2"/>
    <property type="match status" value="1"/>
</dbReference>
<dbReference type="Pfam" id="PF13920">
    <property type="entry name" value="zf-C3HC4_3"/>
    <property type="match status" value="1"/>
</dbReference>
<keyword evidence="1 3" id="KW-0863">Zinc-finger</keyword>
<evidence type="ECO:0000256" key="3">
    <source>
        <dbReference type="PROSITE-ProRule" id="PRU00175"/>
    </source>
</evidence>
<keyword evidence="2" id="KW-0862">Zinc</keyword>
<dbReference type="EMBL" id="CARXXK010000001">
    <property type="protein sequence ID" value="CAI6351888.1"/>
    <property type="molecule type" value="Genomic_DNA"/>
</dbReference>
<evidence type="ECO:0000256" key="1">
    <source>
        <dbReference type="ARBA" id="ARBA00022771"/>
    </source>
</evidence>
<dbReference type="Gene3D" id="3.30.40.10">
    <property type="entry name" value="Zinc/RING finger domain, C3HC4 (zinc finger)"/>
    <property type="match status" value="2"/>
</dbReference>
<name>A0AAV0W7V2_9HEMI</name>
<evidence type="ECO:0000313" key="7">
    <source>
        <dbReference type="EMBL" id="CAI6370315.1"/>
    </source>
</evidence>
<sequence>MYAYHLIGIEENIVVETSENIVREESENAEILVVAIPQMPGEEYDRCFVCLSGRNEDIGSVNILLPCGHGWCCDNCGQQQTNCGICKTPIDDTFSIYIMIGNGQWMNNLNSLLDPTGSNCLCCLRAFRDVPNGIRYVYQSCGHGWRCEDCAFLRPDNCEVCDDTVDDVIQIFIC</sequence>
<feature type="domain" description="RING-type" evidence="4">
    <location>
        <begin position="47"/>
        <end position="87"/>
    </location>
</feature>
<keyword evidence="1 3" id="KW-0479">Metal-binding</keyword>
<dbReference type="GO" id="GO:0008270">
    <property type="term" value="F:zinc ion binding"/>
    <property type="evidence" value="ECO:0007669"/>
    <property type="project" value="UniProtKB-KW"/>
</dbReference>
<dbReference type="InterPro" id="IPR013083">
    <property type="entry name" value="Znf_RING/FYVE/PHD"/>
</dbReference>